<keyword evidence="3" id="KW-0378">Hydrolase</keyword>
<dbReference type="Proteomes" id="UP000674084">
    <property type="component" value="Unassembled WGS sequence"/>
</dbReference>
<dbReference type="Gene3D" id="3.40.50.300">
    <property type="entry name" value="P-loop containing nucleotide triphosphate hydrolases"/>
    <property type="match status" value="1"/>
</dbReference>
<dbReference type="InterPro" id="IPR027417">
    <property type="entry name" value="P-loop_NTPase"/>
</dbReference>
<dbReference type="CDD" id="cd00882">
    <property type="entry name" value="Ras_like_GTPase"/>
    <property type="match status" value="1"/>
</dbReference>
<reference evidence="5 6" key="1">
    <citation type="submission" date="2021-04" db="EMBL/GenBank/DDBJ databases">
        <title>Whole-genome sequencing of Saccharopolyspora endophytica KCTC 19397.</title>
        <authorList>
            <person name="Ay H."/>
            <person name="Saygin H."/>
            <person name="Sahin N."/>
        </authorList>
    </citation>
    <scope>NUCLEOTIDE SEQUENCE [LARGE SCALE GENOMIC DNA]</scope>
    <source>
        <strain evidence="5 6">KCTC 19397</strain>
    </source>
</reference>
<comment type="similarity">
    <text evidence="1">Belongs to the GPN-loop GTPase family.</text>
</comment>
<evidence type="ECO:0000256" key="1">
    <source>
        <dbReference type="ARBA" id="ARBA00005290"/>
    </source>
</evidence>
<dbReference type="PANTHER" id="PTHR42708">
    <property type="entry name" value="ATP/GTP-BINDING PROTEIN-RELATED"/>
    <property type="match status" value="1"/>
</dbReference>
<evidence type="ECO:0000256" key="4">
    <source>
        <dbReference type="ARBA" id="ARBA00023134"/>
    </source>
</evidence>
<dbReference type="PANTHER" id="PTHR42708:SF1">
    <property type="entry name" value="GLIDING MOTILITY PROTEIN MGLA"/>
    <property type="match status" value="1"/>
</dbReference>
<dbReference type="InterPro" id="IPR004130">
    <property type="entry name" value="Gpn"/>
</dbReference>
<keyword evidence="2" id="KW-0547">Nucleotide-binding</keyword>
<dbReference type="Pfam" id="PF03029">
    <property type="entry name" value="ATP_bind_1"/>
    <property type="match status" value="1"/>
</dbReference>
<protein>
    <submittedName>
        <fullName evidence="5">ATP/GTP-binding protein</fullName>
    </submittedName>
</protein>
<comment type="caution">
    <text evidence="5">The sequence shown here is derived from an EMBL/GenBank/DDBJ whole genome shotgun (WGS) entry which is preliminary data.</text>
</comment>
<keyword evidence="4" id="KW-0342">GTP-binding</keyword>
<dbReference type="SUPFAM" id="SSF52540">
    <property type="entry name" value="P-loop containing nucleoside triphosphate hydrolases"/>
    <property type="match status" value="1"/>
</dbReference>
<evidence type="ECO:0000256" key="2">
    <source>
        <dbReference type="ARBA" id="ARBA00022741"/>
    </source>
</evidence>
<gene>
    <name evidence="5" type="ORF">KBO27_32060</name>
</gene>
<keyword evidence="6" id="KW-1185">Reference proteome</keyword>
<name>A0ABS5DQP6_9PSEU</name>
<sequence length="203" mass="22247">MGSDDSETIPIPVKLVIAGGFGVGKTTFIGSCSEIRPVRTEELLTTASVGTDDLTGVRAKTTTTVAADFGRITFPYSNHGLVVYLFGTPGQRRFWPLWTELTRGAIGAVVLADVRKLDDCFDALTFFETRDIPFIVAINVFNDAHTYDNQELRAALALPPQVPLLFCDARHQRSVVDVLIGLVEHVHARTRHTLSTLPLGEPR</sequence>
<organism evidence="5 6">
    <name type="scientific">Saccharopolyspora endophytica</name>
    <dbReference type="NCBI Taxonomy" id="543886"/>
    <lineage>
        <taxon>Bacteria</taxon>
        <taxon>Bacillati</taxon>
        <taxon>Actinomycetota</taxon>
        <taxon>Actinomycetes</taxon>
        <taxon>Pseudonocardiales</taxon>
        <taxon>Pseudonocardiaceae</taxon>
        <taxon>Saccharopolyspora</taxon>
    </lineage>
</organism>
<accession>A0ABS5DQP6</accession>
<proteinExistence type="inferred from homology"/>
<dbReference type="RefSeq" id="WP_210973609.1">
    <property type="nucleotide sequence ID" value="NZ_JAGPXE010000021.1"/>
</dbReference>
<evidence type="ECO:0000313" key="6">
    <source>
        <dbReference type="Proteomes" id="UP000674084"/>
    </source>
</evidence>
<dbReference type="InterPro" id="IPR052705">
    <property type="entry name" value="Gliding_Motility_GTPase"/>
</dbReference>
<evidence type="ECO:0000313" key="5">
    <source>
        <dbReference type="EMBL" id="MBQ0928603.1"/>
    </source>
</evidence>
<dbReference type="EMBL" id="JAGPXE010000021">
    <property type="protein sequence ID" value="MBQ0928603.1"/>
    <property type="molecule type" value="Genomic_DNA"/>
</dbReference>
<evidence type="ECO:0000256" key="3">
    <source>
        <dbReference type="ARBA" id="ARBA00022801"/>
    </source>
</evidence>